<keyword evidence="3" id="KW-0812">Transmembrane</keyword>
<feature type="domain" description="FHA" evidence="4">
    <location>
        <begin position="23"/>
        <end position="72"/>
    </location>
</feature>
<dbReference type="SUPFAM" id="SSF49879">
    <property type="entry name" value="SMAD/FHA domain"/>
    <property type="match status" value="2"/>
</dbReference>
<keyword evidence="1" id="KW-0802">TPR repeat</keyword>
<evidence type="ECO:0000259" key="4">
    <source>
        <dbReference type="PROSITE" id="PS50006"/>
    </source>
</evidence>
<name>A0A1I0CWY4_9BACT</name>
<feature type="compositionally biased region" description="Low complexity" evidence="2">
    <location>
        <begin position="103"/>
        <end position="121"/>
    </location>
</feature>
<feature type="compositionally biased region" description="Acidic residues" evidence="2">
    <location>
        <begin position="128"/>
        <end position="144"/>
    </location>
</feature>
<dbReference type="InterPro" id="IPR000253">
    <property type="entry name" value="FHA_dom"/>
</dbReference>
<feature type="transmembrane region" description="Helical" evidence="3">
    <location>
        <begin position="292"/>
        <end position="312"/>
    </location>
</feature>
<keyword evidence="6" id="KW-1185">Reference proteome</keyword>
<feature type="region of interest" description="Disordered" evidence="2">
    <location>
        <begin position="103"/>
        <end position="159"/>
    </location>
</feature>
<gene>
    <name evidence="5" type="ORF">SAMN05443639_102287</name>
</gene>
<dbReference type="PANTHER" id="PTHR23308">
    <property type="entry name" value="NUCLEAR INHIBITOR OF PROTEIN PHOSPHATASE-1"/>
    <property type="match status" value="1"/>
</dbReference>
<evidence type="ECO:0000313" key="5">
    <source>
        <dbReference type="EMBL" id="SET24265.1"/>
    </source>
</evidence>
<dbReference type="AlphaFoldDB" id="A0A1I0CWY4"/>
<dbReference type="EMBL" id="FOIJ01000002">
    <property type="protein sequence ID" value="SET24265.1"/>
    <property type="molecule type" value="Genomic_DNA"/>
</dbReference>
<reference evidence="6" key="1">
    <citation type="submission" date="2016-10" db="EMBL/GenBank/DDBJ databases">
        <authorList>
            <person name="Varghese N."/>
            <person name="Submissions S."/>
        </authorList>
    </citation>
    <scope>NUCLEOTIDE SEQUENCE [LARGE SCALE GENOMIC DNA]</scope>
    <source>
        <strain evidence="6">DSM 16858</strain>
    </source>
</reference>
<feature type="compositionally biased region" description="Pro residues" evidence="2">
    <location>
        <begin position="317"/>
        <end position="350"/>
    </location>
</feature>
<feature type="compositionally biased region" description="Basic and acidic residues" evidence="2">
    <location>
        <begin position="399"/>
        <end position="417"/>
    </location>
</feature>
<evidence type="ECO:0000256" key="2">
    <source>
        <dbReference type="SAM" id="MobiDB-lite"/>
    </source>
</evidence>
<keyword evidence="3" id="KW-0472">Membrane</keyword>
<sequence>MLKLIIEDDEGRKTVVPFVREEITIGRQEGNTIRLTERNVSRRHARLLRQNGRVVVEDLGSSNGTRINGERISGQSAIKDGDLLQIGDYDLALQNEAALAASKAAPSTSASTRPTIPATPALRLGADEPSDPGTEAETELETPVEETSGSSPGADGRRHSTAIIRMDQVEATRSRKVEELDAAQAPRLVVVNSEFKGQEFSCLRTEMRVGRTEDNDIVLDHRSLSRTHAKIVREDNGEWRVIDMQSANGMTINGESYAQATLNAGDIIELGHVKLRFVAPGAAAAKSPGKGLYLVAVLVLLLVAGGGAFFLLTGTPDTPPAPPSVTERPVPPPAKTEPPPTQEEPPPGPETPEKTAVPPEPKPTPVVPPAPPPGPTPAELAQQKLAALVQEAQQALKVGDLDKAEDTLGKTRKDGKLPPEAQAVAATLEAERKADRALRDGQTALRNKKFDEVDRQLALAEYTTAFAKNRDDLAAALAKAREAQAKTEPKVPVLAGKPSSGPSTPSAQEQARAAYDDAVKLFKARQIGPAIEQGKKCVELDSNNGECHMVLGAAYATQKDMTTAAEHYRKFLKLAPDHKQAPKVKKSLEEYESQQTPKQ</sequence>
<evidence type="ECO:0000256" key="1">
    <source>
        <dbReference type="PROSITE-ProRule" id="PRU00339"/>
    </source>
</evidence>
<feature type="compositionally biased region" description="Pro residues" evidence="2">
    <location>
        <begin position="358"/>
        <end position="376"/>
    </location>
</feature>
<feature type="compositionally biased region" description="Polar residues" evidence="2">
    <location>
        <begin position="500"/>
        <end position="509"/>
    </location>
</feature>
<proteinExistence type="predicted"/>
<dbReference type="Gene3D" id="1.25.40.10">
    <property type="entry name" value="Tetratricopeptide repeat domain"/>
    <property type="match status" value="1"/>
</dbReference>
<dbReference type="InterPro" id="IPR050923">
    <property type="entry name" value="Cell_Proc_Reg/RNA_Proc"/>
</dbReference>
<protein>
    <submittedName>
        <fullName evidence="5">FHA domain-containing protein</fullName>
    </submittedName>
</protein>
<dbReference type="PROSITE" id="PS50005">
    <property type="entry name" value="TPR"/>
    <property type="match status" value="1"/>
</dbReference>
<feature type="region of interest" description="Disordered" evidence="2">
    <location>
        <begin position="575"/>
        <end position="599"/>
    </location>
</feature>
<dbReference type="CDD" id="cd00060">
    <property type="entry name" value="FHA"/>
    <property type="match status" value="2"/>
</dbReference>
<dbReference type="Gene3D" id="2.60.200.20">
    <property type="match status" value="2"/>
</dbReference>
<feature type="repeat" description="TPR" evidence="1">
    <location>
        <begin position="545"/>
        <end position="578"/>
    </location>
</feature>
<dbReference type="PROSITE" id="PS50006">
    <property type="entry name" value="FHA_DOMAIN"/>
    <property type="match status" value="2"/>
</dbReference>
<dbReference type="InterPro" id="IPR008984">
    <property type="entry name" value="SMAD_FHA_dom_sf"/>
</dbReference>
<dbReference type="Pfam" id="PF00498">
    <property type="entry name" value="FHA"/>
    <property type="match status" value="2"/>
</dbReference>
<dbReference type="InterPro" id="IPR019734">
    <property type="entry name" value="TPR_rpt"/>
</dbReference>
<accession>A0A1I0CWY4</accession>
<dbReference type="RefSeq" id="WP_093516459.1">
    <property type="nucleotide sequence ID" value="NZ_FOIJ01000002.1"/>
</dbReference>
<organism evidence="5 6">
    <name type="scientific">Stigmatella erecta</name>
    <dbReference type="NCBI Taxonomy" id="83460"/>
    <lineage>
        <taxon>Bacteria</taxon>
        <taxon>Pseudomonadati</taxon>
        <taxon>Myxococcota</taxon>
        <taxon>Myxococcia</taxon>
        <taxon>Myxococcales</taxon>
        <taxon>Cystobacterineae</taxon>
        <taxon>Archangiaceae</taxon>
        <taxon>Stigmatella</taxon>
    </lineage>
</organism>
<feature type="region of interest" description="Disordered" evidence="2">
    <location>
        <begin position="316"/>
        <end position="378"/>
    </location>
</feature>
<dbReference type="InterPro" id="IPR011990">
    <property type="entry name" value="TPR-like_helical_dom_sf"/>
</dbReference>
<feature type="region of interest" description="Disordered" evidence="2">
    <location>
        <begin position="482"/>
        <end position="512"/>
    </location>
</feature>
<dbReference type="Proteomes" id="UP000199181">
    <property type="component" value="Unassembled WGS sequence"/>
</dbReference>
<keyword evidence="3" id="KW-1133">Transmembrane helix</keyword>
<dbReference type="SMART" id="SM00028">
    <property type="entry name" value="TPR"/>
    <property type="match status" value="2"/>
</dbReference>
<feature type="domain" description="FHA" evidence="4">
    <location>
        <begin position="207"/>
        <end position="257"/>
    </location>
</feature>
<dbReference type="SUPFAM" id="SSF48452">
    <property type="entry name" value="TPR-like"/>
    <property type="match status" value="1"/>
</dbReference>
<dbReference type="SMART" id="SM00240">
    <property type="entry name" value="FHA"/>
    <property type="match status" value="2"/>
</dbReference>
<feature type="region of interest" description="Disordered" evidence="2">
    <location>
        <begin position="397"/>
        <end position="420"/>
    </location>
</feature>
<evidence type="ECO:0000256" key="3">
    <source>
        <dbReference type="SAM" id="Phobius"/>
    </source>
</evidence>
<evidence type="ECO:0000313" key="6">
    <source>
        <dbReference type="Proteomes" id="UP000199181"/>
    </source>
</evidence>